<reference evidence="3" key="1">
    <citation type="journal article" date="2023" name="Commun. Biol.">
        <title>Genome analysis of Parmales, the sister group of diatoms, reveals the evolutionary specialization of diatoms from phago-mixotrophs to photoautotrophs.</title>
        <authorList>
            <person name="Ban H."/>
            <person name="Sato S."/>
            <person name="Yoshikawa S."/>
            <person name="Yamada K."/>
            <person name="Nakamura Y."/>
            <person name="Ichinomiya M."/>
            <person name="Sato N."/>
            <person name="Blanc-Mathieu R."/>
            <person name="Endo H."/>
            <person name="Kuwata A."/>
            <person name="Ogata H."/>
        </authorList>
    </citation>
    <scope>NUCLEOTIDE SEQUENCE [LARGE SCALE GENOMIC DNA]</scope>
    <source>
        <strain evidence="3">NIES 3700</strain>
    </source>
</reference>
<dbReference type="OrthoDB" id="1946at2759"/>
<dbReference type="Gene3D" id="3.40.630.30">
    <property type="match status" value="1"/>
</dbReference>
<evidence type="ECO:0000313" key="2">
    <source>
        <dbReference type="EMBL" id="GMI13532.1"/>
    </source>
</evidence>
<feature type="chain" id="PRO_5040956264" evidence="1">
    <location>
        <begin position="29"/>
        <end position="440"/>
    </location>
</feature>
<protein>
    <submittedName>
        <fullName evidence="2">Uncharacterized protein</fullName>
    </submittedName>
</protein>
<evidence type="ECO:0000313" key="3">
    <source>
        <dbReference type="Proteomes" id="UP001165122"/>
    </source>
</evidence>
<evidence type="ECO:0000256" key="1">
    <source>
        <dbReference type="SAM" id="SignalP"/>
    </source>
</evidence>
<dbReference type="InterPro" id="IPR016181">
    <property type="entry name" value="Acyl_CoA_acyltransferase"/>
</dbReference>
<proteinExistence type="predicted"/>
<dbReference type="EMBL" id="BRXW01000193">
    <property type="protein sequence ID" value="GMI13532.1"/>
    <property type="molecule type" value="Genomic_DNA"/>
</dbReference>
<gene>
    <name evidence="2" type="ORF">TrLO_g6784</name>
</gene>
<dbReference type="SUPFAM" id="SSF55729">
    <property type="entry name" value="Acyl-CoA N-acyltransferases (Nat)"/>
    <property type="match status" value="1"/>
</dbReference>
<dbReference type="PANTHER" id="PTHR47017">
    <property type="entry name" value="ACYL-COA"/>
    <property type="match status" value="1"/>
</dbReference>
<dbReference type="Pfam" id="PF04339">
    <property type="entry name" value="FemAB_like"/>
    <property type="match status" value="1"/>
</dbReference>
<name>A0A9W7KVU1_9STRA</name>
<dbReference type="InterPro" id="IPR007434">
    <property type="entry name" value="FemAB-like"/>
</dbReference>
<accession>A0A9W7KVU1</accession>
<dbReference type="PANTHER" id="PTHR47017:SF1">
    <property type="entry name" value="ACYL-COA"/>
    <property type="match status" value="1"/>
</dbReference>
<sequence length="440" mass="49819">MSYKRYHELLQFFILILVLFGLPQSTTALLPEPPLTKPYHFQIHQSAASIGQKNWDSVQTNNLSPFTSFNYLHLLESTGCASPSTGWTPIHVTVSTQSTPSPPPLAIVPCYTKSHSFGEFIFDQPWAEAAHDNNINYYPKILAAIPFTPVSSPKVLIHPNVTSHSEQSNIRNSVADYLTTLATNNNLSSVHVNFLSSSEIKSFPSPYHHRTSLQHHFTNISPTGSKFHNFSHYLTSLKSKRRLSLNRERRKISPQIRIDTLTGKEIQSVPGIHDVIYKLYESTVEKSGKGRLYFTSSFFEKLIASEFCNNVVLIIARSTSSTDENESIKASDIIAGTFNVVSNNIFYGRYWGSFTSQKYLHFEVCYYSAIEYCIEHQLDKVEPGAGGGEYKFLRGFEPVRIHSAHYIRNEGLNKAVGEFVEEERRSINEVMGVEHEHEKS</sequence>
<organism evidence="2 3">
    <name type="scientific">Triparma laevis f. longispina</name>
    <dbReference type="NCBI Taxonomy" id="1714387"/>
    <lineage>
        <taxon>Eukaryota</taxon>
        <taxon>Sar</taxon>
        <taxon>Stramenopiles</taxon>
        <taxon>Ochrophyta</taxon>
        <taxon>Bolidophyceae</taxon>
        <taxon>Parmales</taxon>
        <taxon>Triparmaceae</taxon>
        <taxon>Triparma</taxon>
    </lineage>
</organism>
<feature type="signal peptide" evidence="1">
    <location>
        <begin position="1"/>
        <end position="28"/>
    </location>
</feature>
<keyword evidence="3" id="KW-1185">Reference proteome</keyword>
<dbReference type="AlphaFoldDB" id="A0A9W7KVU1"/>
<comment type="caution">
    <text evidence="2">The sequence shown here is derived from an EMBL/GenBank/DDBJ whole genome shotgun (WGS) entry which is preliminary data.</text>
</comment>
<keyword evidence="1" id="KW-0732">Signal</keyword>
<dbReference type="Proteomes" id="UP001165122">
    <property type="component" value="Unassembled WGS sequence"/>
</dbReference>